<organism evidence="7 8">
    <name type="scientific">Meloidogyne hapla</name>
    <name type="common">Root-knot nematode worm</name>
    <dbReference type="NCBI Taxonomy" id="6305"/>
    <lineage>
        <taxon>Eukaryota</taxon>
        <taxon>Metazoa</taxon>
        <taxon>Ecdysozoa</taxon>
        <taxon>Nematoda</taxon>
        <taxon>Chromadorea</taxon>
        <taxon>Rhabditida</taxon>
        <taxon>Tylenchina</taxon>
        <taxon>Tylenchomorpha</taxon>
        <taxon>Tylenchoidea</taxon>
        <taxon>Meloidogynidae</taxon>
        <taxon>Meloidogyninae</taxon>
        <taxon>Meloidogyne</taxon>
    </lineage>
</organism>
<evidence type="ECO:0000256" key="3">
    <source>
        <dbReference type="ARBA" id="ARBA00023186"/>
    </source>
</evidence>
<dbReference type="Pfam" id="PF01920">
    <property type="entry name" value="Prefoldin_2"/>
    <property type="match status" value="1"/>
</dbReference>
<name>A0A1I8B670_MELHA</name>
<dbReference type="SUPFAM" id="SSF46579">
    <property type="entry name" value="Prefoldin"/>
    <property type="match status" value="1"/>
</dbReference>
<comment type="similarity">
    <text evidence="1">Belongs to the prefoldin subunit beta family.</text>
</comment>
<keyword evidence="3" id="KW-0143">Chaperone</keyword>
<feature type="coiled-coil region" evidence="6">
    <location>
        <begin position="1"/>
        <end position="123"/>
    </location>
</feature>
<evidence type="ECO:0000313" key="8">
    <source>
        <dbReference type="WBParaSite" id="MhA1_Contig1493.frz3.gene5"/>
    </source>
</evidence>
<evidence type="ECO:0000256" key="4">
    <source>
        <dbReference type="ARBA" id="ARBA00058726"/>
    </source>
</evidence>
<sequence length="126" mass="14820">MESLENLKSAFDQDVEKMRQLERDRTRCIANRKQLESQMTENKMVKEELDRLEEGAEVFKLIGPVLVKQELGEAKENVQKRIDYIQKEIERTELTLTEAAKNIEDNKEIIEKTRNKLRQAIEKNSA</sequence>
<dbReference type="FunFam" id="1.10.287.370:FF:000003">
    <property type="entry name" value="Prefoldin subunit 6"/>
    <property type="match status" value="1"/>
</dbReference>
<comment type="subunit">
    <text evidence="2">Heterohexamer of two PFD-alpha type and four PFD-beta type subunits.</text>
</comment>
<dbReference type="Gene3D" id="1.10.287.370">
    <property type="match status" value="1"/>
</dbReference>
<dbReference type="GO" id="GO:0051087">
    <property type="term" value="F:protein-folding chaperone binding"/>
    <property type="evidence" value="ECO:0007669"/>
    <property type="project" value="TreeGrafter"/>
</dbReference>
<evidence type="ECO:0000256" key="5">
    <source>
        <dbReference type="ARBA" id="ARBA00072592"/>
    </source>
</evidence>
<dbReference type="GO" id="GO:0005737">
    <property type="term" value="C:cytoplasm"/>
    <property type="evidence" value="ECO:0007669"/>
    <property type="project" value="TreeGrafter"/>
</dbReference>
<comment type="function">
    <text evidence="4">Binds specifically to cytosolic chaperonin (c-CPN) and transfers target proteins to it. Binds to nascent polypeptide chain and promotes folding in an environment in which there are many competing pathways for nonnative proteins. Required for positioning of the mitotic spindle.</text>
</comment>
<dbReference type="GO" id="GO:0006457">
    <property type="term" value="P:protein folding"/>
    <property type="evidence" value="ECO:0007669"/>
    <property type="project" value="InterPro"/>
</dbReference>
<dbReference type="Proteomes" id="UP000095281">
    <property type="component" value="Unplaced"/>
</dbReference>
<dbReference type="OMA" id="IGPTLIK"/>
<dbReference type="PANTHER" id="PTHR21431">
    <property type="entry name" value="PREFOLDIN SUBUNIT 6"/>
    <property type="match status" value="1"/>
</dbReference>
<dbReference type="GO" id="GO:0016272">
    <property type="term" value="C:prefoldin complex"/>
    <property type="evidence" value="ECO:0007669"/>
    <property type="project" value="InterPro"/>
</dbReference>
<dbReference type="PANTHER" id="PTHR21431:SF0">
    <property type="entry name" value="PREFOLDIN SUBUNIT 6"/>
    <property type="match status" value="1"/>
</dbReference>
<dbReference type="InterPro" id="IPR002777">
    <property type="entry name" value="PFD_beta-like"/>
</dbReference>
<keyword evidence="7" id="KW-1185">Reference proteome</keyword>
<accession>A0A1I8B670</accession>
<reference evidence="8" key="1">
    <citation type="submission" date="2016-11" db="UniProtKB">
        <authorList>
            <consortium name="WormBaseParasite"/>
        </authorList>
    </citation>
    <scope>IDENTIFICATION</scope>
</reference>
<evidence type="ECO:0000256" key="2">
    <source>
        <dbReference type="ARBA" id="ARBA00011695"/>
    </source>
</evidence>
<protein>
    <recommendedName>
        <fullName evidence="5">Probable prefoldin subunit 6</fullName>
    </recommendedName>
</protein>
<dbReference type="InterPro" id="IPR009053">
    <property type="entry name" value="Prefoldin"/>
</dbReference>
<proteinExistence type="inferred from homology"/>
<dbReference type="CDD" id="cd23161">
    <property type="entry name" value="Prefoldin_6"/>
    <property type="match status" value="1"/>
</dbReference>
<evidence type="ECO:0000313" key="7">
    <source>
        <dbReference type="Proteomes" id="UP000095281"/>
    </source>
</evidence>
<evidence type="ECO:0000256" key="1">
    <source>
        <dbReference type="ARBA" id="ARBA00008045"/>
    </source>
</evidence>
<dbReference type="WBParaSite" id="MhA1_Contig1493.frz3.gene5">
    <property type="protein sequence ID" value="MhA1_Contig1493.frz3.gene5"/>
    <property type="gene ID" value="MhA1_Contig1493.frz3.gene5"/>
</dbReference>
<dbReference type="AlphaFoldDB" id="A0A1I8B670"/>
<dbReference type="GO" id="GO:0051131">
    <property type="term" value="P:chaperone-mediated protein complex assembly"/>
    <property type="evidence" value="ECO:0007669"/>
    <property type="project" value="TreeGrafter"/>
</dbReference>
<keyword evidence="6" id="KW-0175">Coiled coil</keyword>
<evidence type="ECO:0000256" key="6">
    <source>
        <dbReference type="SAM" id="Coils"/>
    </source>
</evidence>
<dbReference type="GO" id="GO:0051082">
    <property type="term" value="F:unfolded protein binding"/>
    <property type="evidence" value="ECO:0007669"/>
    <property type="project" value="InterPro"/>
</dbReference>